<dbReference type="AlphaFoldDB" id="A0A251QAL4"/>
<evidence type="ECO:0000313" key="2">
    <source>
        <dbReference type="Proteomes" id="UP000006882"/>
    </source>
</evidence>
<reference evidence="1 2" key="1">
    <citation type="journal article" date="2013" name="Nat. Genet.">
        <title>The high-quality draft genome of peach (Prunus persica) identifies unique patterns of genetic diversity, domestication and genome evolution.</title>
        <authorList>
            <consortium name="International Peach Genome Initiative"/>
            <person name="Verde I."/>
            <person name="Abbott A.G."/>
            <person name="Scalabrin S."/>
            <person name="Jung S."/>
            <person name="Shu S."/>
            <person name="Marroni F."/>
            <person name="Zhebentyayeva T."/>
            <person name="Dettori M.T."/>
            <person name="Grimwood J."/>
            <person name="Cattonaro F."/>
            <person name="Zuccolo A."/>
            <person name="Rossini L."/>
            <person name="Jenkins J."/>
            <person name="Vendramin E."/>
            <person name="Meisel L.A."/>
            <person name="Decroocq V."/>
            <person name="Sosinski B."/>
            <person name="Prochnik S."/>
            <person name="Mitros T."/>
            <person name="Policriti A."/>
            <person name="Cipriani G."/>
            <person name="Dondini L."/>
            <person name="Ficklin S."/>
            <person name="Goodstein D.M."/>
            <person name="Xuan P."/>
            <person name="Del Fabbro C."/>
            <person name="Aramini V."/>
            <person name="Copetti D."/>
            <person name="Gonzalez S."/>
            <person name="Horner D.S."/>
            <person name="Falchi R."/>
            <person name="Lucas S."/>
            <person name="Mica E."/>
            <person name="Maldonado J."/>
            <person name="Lazzari B."/>
            <person name="Bielenberg D."/>
            <person name="Pirona R."/>
            <person name="Miculan M."/>
            <person name="Barakat A."/>
            <person name="Testolin R."/>
            <person name="Stella A."/>
            <person name="Tartarini S."/>
            <person name="Tonutti P."/>
            <person name="Arus P."/>
            <person name="Orellana A."/>
            <person name="Wells C."/>
            <person name="Main D."/>
            <person name="Vizzotto G."/>
            <person name="Silva H."/>
            <person name="Salamini F."/>
            <person name="Schmutz J."/>
            <person name="Morgante M."/>
            <person name="Rokhsar D.S."/>
        </authorList>
    </citation>
    <scope>NUCLEOTIDE SEQUENCE [LARGE SCALE GENOMIC DNA]</scope>
    <source>
        <strain evidence="2">cv. Nemared</strain>
    </source>
</reference>
<proteinExistence type="predicted"/>
<accession>A0A251QAL4</accession>
<dbReference type="Gramene" id="ONI20440">
    <property type="protein sequence ID" value="ONI20440"/>
    <property type="gene ID" value="PRUPE_2G015700"/>
</dbReference>
<protein>
    <submittedName>
        <fullName evidence="1">Uncharacterized protein</fullName>
    </submittedName>
</protein>
<dbReference type="EMBL" id="CM007652">
    <property type="protein sequence ID" value="ONI20440.1"/>
    <property type="molecule type" value="Genomic_DNA"/>
</dbReference>
<evidence type="ECO:0000313" key="1">
    <source>
        <dbReference type="EMBL" id="ONI20440.1"/>
    </source>
</evidence>
<keyword evidence="2" id="KW-1185">Reference proteome</keyword>
<organism evidence="1 2">
    <name type="scientific">Prunus persica</name>
    <name type="common">Peach</name>
    <name type="synonym">Amygdalus persica</name>
    <dbReference type="NCBI Taxonomy" id="3760"/>
    <lineage>
        <taxon>Eukaryota</taxon>
        <taxon>Viridiplantae</taxon>
        <taxon>Streptophyta</taxon>
        <taxon>Embryophyta</taxon>
        <taxon>Tracheophyta</taxon>
        <taxon>Spermatophyta</taxon>
        <taxon>Magnoliopsida</taxon>
        <taxon>eudicotyledons</taxon>
        <taxon>Gunneridae</taxon>
        <taxon>Pentapetalae</taxon>
        <taxon>rosids</taxon>
        <taxon>fabids</taxon>
        <taxon>Rosales</taxon>
        <taxon>Rosaceae</taxon>
        <taxon>Amygdaloideae</taxon>
        <taxon>Amygdaleae</taxon>
        <taxon>Prunus</taxon>
    </lineage>
</organism>
<sequence length="102" mass="11761">MLCTFCVCVWCGVRDLKNPWGISRTTSSATIQRCLWSLMISVTGLILRTAVRYNRYQAVKDHLKFTFTHATGHLLRLRCQDPSSFCKRHGNGFQEKEESNFS</sequence>
<gene>
    <name evidence="1" type="ORF">PRUPE_2G015700</name>
</gene>
<dbReference type="Proteomes" id="UP000006882">
    <property type="component" value="Chromosome G2"/>
</dbReference>
<name>A0A251QAL4_PRUPE</name>